<organism evidence="1 2">
    <name type="scientific">Chryseobacterium pyrolae</name>
    <dbReference type="NCBI Taxonomy" id="2987481"/>
    <lineage>
        <taxon>Bacteria</taxon>
        <taxon>Pseudomonadati</taxon>
        <taxon>Bacteroidota</taxon>
        <taxon>Flavobacteriia</taxon>
        <taxon>Flavobacteriales</taxon>
        <taxon>Weeksellaceae</taxon>
        <taxon>Chryseobacterium group</taxon>
        <taxon>Chryseobacterium</taxon>
    </lineage>
</organism>
<proteinExistence type="predicted"/>
<gene>
    <name evidence="1" type="ORF">NZD88_06345</name>
</gene>
<evidence type="ECO:0000313" key="2">
    <source>
        <dbReference type="Proteomes" id="UP001142057"/>
    </source>
</evidence>
<reference evidence="1" key="1">
    <citation type="submission" date="2022-08" db="EMBL/GenBank/DDBJ databases">
        <title>Chryseobacterium antibioticum,isolated from the rhizosphere soil of Pyrola in Tibet.</title>
        <authorList>
            <person name="Kan Y."/>
        </authorList>
    </citation>
    <scope>NUCLEOTIDE SEQUENCE</scope>
    <source>
        <strain evidence="1">Pc2-12</strain>
    </source>
</reference>
<sequence>MENNQKTDSNFIKILFVRLAFDDVYTLEQIENLNKTDTIASDFFIDFDYLKTKSLDYILMTGEDIFDRKDNPLFEFHYRIYLFYNNLLPFER</sequence>
<dbReference type="EMBL" id="JANZQH010000002">
    <property type="protein sequence ID" value="MCT2407157.1"/>
    <property type="molecule type" value="Genomic_DNA"/>
</dbReference>
<accession>A0ABT2IET5</accession>
<dbReference type="Proteomes" id="UP001142057">
    <property type="component" value="Unassembled WGS sequence"/>
</dbReference>
<name>A0ABT2IET5_9FLAO</name>
<comment type="caution">
    <text evidence="1">The sequence shown here is derived from an EMBL/GenBank/DDBJ whole genome shotgun (WGS) entry which is preliminary data.</text>
</comment>
<evidence type="ECO:0000313" key="1">
    <source>
        <dbReference type="EMBL" id="MCT2407157.1"/>
    </source>
</evidence>
<protein>
    <submittedName>
        <fullName evidence="1">Uncharacterized protein</fullName>
    </submittedName>
</protein>
<keyword evidence="2" id="KW-1185">Reference proteome</keyword>
<dbReference type="RefSeq" id="WP_259828298.1">
    <property type="nucleotide sequence ID" value="NZ_JANZQH010000002.1"/>
</dbReference>